<dbReference type="OrthoDB" id="186733at2759"/>
<accession>A0A9W7G492</accession>
<evidence type="ECO:0000313" key="8">
    <source>
        <dbReference type="Proteomes" id="UP001165065"/>
    </source>
</evidence>
<sequence>MPTCQGRINLAPIMRWGSLGCGLLIMFGGLSVCLNVFNAFHIVNFVMGISSVLFGFLIAQTVKPGGGFKSVKKWFPFVVPYKGRGCFMIYVGLGLFYDPFGFIEVIGMFTVFLGIIFLMVGCGAIDHPEQEGEAGSPNIKVPEGSQPATKV</sequence>
<dbReference type="GO" id="GO:0016020">
    <property type="term" value="C:membrane"/>
    <property type="evidence" value="ECO:0007669"/>
    <property type="project" value="UniProtKB-SubCell"/>
</dbReference>
<dbReference type="Pfam" id="PF08507">
    <property type="entry name" value="COPI_assoc"/>
    <property type="match status" value="1"/>
</dbReference>
<keyword evidence="3 6" id="KW-1133">Transmembrane helix</keyword>
<dbReference type="InterPro" id="IPR013714">
    <property type="entry name" value="Golgi_TVP15"/>
</dbReference>
<feature type="region of interest" description="Disordered" evidence="5">
    <location>
        <begin position="129"/>
        <end position="151"/>
    </location>
</feature>
<name>A0A9W7G492_9STRA</name>
<comment type="caution">
    <text evidence="7">The sequence shown here is derived from an EMBL/GenBank/DDBJ whole genome shotgun (WGS) entry which is preliminary data.</text>
</comment>
<proteinExistence type="predicted"/>
<keyword evidence="4 6" id="KW-0472">Membrane</keyword>
<dbReference type="EMBL" id="BRYA01000896">
    <property type="protein sequence ID" value="GMI35113.1"/>
    <property type="molecule type" value="Genomic_DNA"/>
</dbReference>
<evidence type="ECO:0000313" key="7">
    <source>
        <dbReference type="EMBL" id="GMI35113.1"/>
    </source>
</evidence>
<gene>
    <name evidence="7" type="ORF">TrCOL_g13111</name>
</gene>
<dbReference type="AlphaFoldDB" id="A0A9W7G492"/>
<evidence type="ECO:0008006" key="9">
    <source>
        <dbReference type="Google" id="ProtNLM"/>
    </source>
</evidence>
<feature type="transmembrane region" description="Helical" evidence="6">
    <location>
        <begin position="102"/>
        <end position="125"/>
    </location>
</feature>
<dbReference type="Proteomes" id="UP001165065">
    <property type="component" value="Unassembled WGS sequence"/>
</dbReference>
<evidence type="ECO:0000256" key="1">
    <source>
        <dbReference type="ARBA" id="ARBA00004141"/>
    </source>
</evidence>
<evidence type="ECO:0000256" key="3">
    <source>
        <dbReference type="ARBA" id="ARBA00022989"/>
    </source>
</evidence>
<evidence type="ECO:0000256" key="6">
    <source>
        <dbReference type="SAM" id="Phobius"/>
    </source>
</evidence>
<evidence type="ECO:0000256" key="2">
    <source>
        <dbReference type="ARBA" id="ARBA00022692"/>
    </source>
</evidence>
<evidence type="ECO:0000256" key="4">
    <source>
        <dbReference type="ARBA" id="ARBA00023136"/>
    </source>
</evidence>
<reference evidence="8" key="1">
    <citation type="journal article" date="2023" name="Commun. Biol.">
        <title>Genome analysis of Parmales, the sister group of diatoms, reveals the evolutionary specialization of diatoms from phago-mixotrophs to photoautotrophs.</title>
        <authorList>
            <person name="Ban H."/>
            <person name="Sato S."/>
            <person name="Yoshikawa S."/>
            <person name="Yamada K."/>
            <person name="Nakamura Y."/>
            <person name="Ichinomiya M."/>
            <person name="Sato N."/>
            <person name="Blanc-Mathieu R."/>
            <person name="Endo H."/>
            <person name="Kuwata A."/>
            <person name="Ogata H."/>
        </authorList>
    </citation>
    <scope>NUCLEOTIDE SEQUENCE [LARGE SCALE GENOMIC DNA]</scope>
</reference>
<organism evidence="7 8">
    <name type="scientific">Triparma columacea</name>
    <dbReference type="NCBI Taxonomy" id="722753"/>
    <lineage>
        <taxon>Eukaryota</taxon>
        <taxon>Sar</taxon>
        <taxon>Stramenopiles</taxon>
        <taxon>Ochrophyta</taxon>
        <taxon>Bolidophyceae</taxon>
        <taxon>Parmales</taxon>
        <taxon>Triparmaceae</taxon>
        <taxon>Triparma</taxon>
    </lineage>
</organism>
<feature type="transmembrane region" description="Helical" evidence="6">
    <location>
        <begin position="16"/>
        <end position="37"/>
    </location>
</feature>
<evidence type="ECO:0000256" key="5">
    <source>
        <dbReference type="SAM" id="MobiDB-lite"/>
    </source>
</evidence>
<comment type="subcellular location">
    <subcellularLocation>
        <location evidence="1">Membrane</location>
        <topology evidence="1">Multi-pass membrane protein</topology>
    </subcellularLocation>
</comment>
<protein>
    <recommendedName>
        <fullName evidence="9">COPI associated protein</fullName>
    </recommendedName>
</protein>
<feature type="transmembrane region" description="Helical" evidence="6">
    <location>
        <begin position="43"/>
        <end position="62"/>
    </location>
</feature>
<feature type="transmembrane region" description="Helical" evidence="6">
    <location>
        <begin position="74"/>
        <end position="96"/>
    </location>
</feature>
<keyword evidence="8" id="KW-1185">Reference proteome</keyword>
<keyword evidence="2 6" id="KW-0812">Transmembrane</keyword>